<protein>
    <submittedName>
        <fullName evidence="2">ABC transporter ATP-binding protein</fullName>
    </submittedName>
</protein>
<proteinExistence type="predicted"/>
<dbReference type="PANTHER" id="PTHR24221">
    <property type="entry name" value="ATP-BINDING CASSETTE SUB-FAMILY B"/>
    <property type="match status" value="1"/>
</dbReference>
<reference evidence="2 3" key="1">
    <citation type="submission" date="2019-03" db="EMBL/GenBank/DDBJ databases">
        <authorList>
            <person name="Fan P."/>
        </authorList>
    </citation>
    <scope>NUCLEOTIDE SEQUENCE [LARGE SCALE GENOMIC DNA]</scope>
    <source>
        <strain evidence="2 3">KCJ4950</strain>
    </source>
</reference>
<dbReference type="InterPro" id="IPR003439">
    <property type="entry name" value="ABC_transporter-like_ATP-bd"/>
</dbReference>
<evidence type="ECO:0000313" key="3">
    <source>
        <dbReference type="Proteomes" id="UP000295231"/>
    </source>
</evidence>
<dbReference type="Proteomes" id="UP000295231">
    <property type="component" value="Unassembled WGS sequence"/>
</dbReference>
<dbReference type="SUPFAM" id="SSF52540">
    <property type="entry name" value="P-loop containing nucleoside triphosphate hydrolases"/>
    <property type="match status" value="1"/>
</dbReference>
<feature type="domain" description="ABC transporter" evidence="1">
    <location>
        <begin position="71"/>
        <end position="118"/>
    </location>
</feature>
<dbReference type="EMBL" id="SJWY01000181">
    <property type="protein sequence ID" value="TDE71098.1"/>
    <property type="molecule type" value="Genomic_DNA"/>
</dbReference>
<dbReference type="AlphaFoldDB" id="A0A4R5G4E7"/>
<dbReference type="Gene3D" id="3.40.50.300">
    <property type="entry name" value="P-loop containing nucleotide triphosphate hydrolases"/>
    <property type="match status" value="1"/>
</dbReference>
<name>A0A4R5G4E7_9STRE</name>
<comment type="caution">
    <text evidence="2">The sequence shown here is derived from an EMBL/GenBank/DDBJ whole genome shotgun (WGS) entry which is preliminary data.</text>
</comment>
<dbReference type="Pfam" id="PF00005">
    <property type="entry name" value="ABC_tran"/>
    <property type="match status" value="1"/>
</dbReference>
<dbReference type="RefSeq" id="WP_132869825.1">
    <property type="nucleotide sequence ID" value="NZ_SJWY01000181.1"/>
</dbReference>
<sequence>MFILLAIKVSDSTENIVLNVGEILYIDSAVKNIKELHAVKQQSGQDVTLKHFDIELKNADFAYKDGQKIIDGVSFVAKQNEITALVGPSGCGKTTLLRLLSRLYDYQEGQITIDGKNI</sequence>
<gene>
    <name evidence="2" type="ORF">E0E04_07215</name>
</gene>
<keyword evidence="3" id="KW-1185">Reference proteome</keyword>
<dbReference type="GO" id="GO:0016887">
    <property type="term" value="F:ATP hydrolysis activity"/>
    <property type="evidence" value="ECO:0007669"/>
    <property type="project" value="InterPro"/>
</dbReference>
<keyword evidence="2" id="KW-0547">Nucleotide-binding</keyword>
<accession>A0A4R5G4E7</accession>
<dbReference type="InterPro" id="IPR027417">
    <property type="entry name" value="P-loop_NTPase"/>
</dbReference>
<dbReference type="GO" id="GO:0005524">
    <property type="term" value="F:ATP binding"/>
    <property type="evidence" value="ECO:0007669"/>
    <property type="project" value="UniProtKB-KW"/>
</dbReference>
<evidence type="ECO:0000259" key="1">
    <source>
        <dbReference type="Pfam" id="PF00005"/>
    </source>
</evidence>
<dbReference type="InterPro" id="IPR039421">
    <property type="entry name" value="Type_1_exporter"/>
</dbReference>
<dbReference type="PANTHER" id="PTHR24221:SF654">
    <property type="entry name" value="ATP-BINDING CASSETTE SUB-FAMILY B MEMBER 6"/>
    <property type="match status" value="1"/>
</dbReference>
<keyword evidence="2" id="KW-0067">ATP-binding</keyword>
<dbReference type="GO" id="GO:0042626">
    <property type="term" value="F:ATPase-coupled transmembrane transporter activity"/>
    <property type="evidence" value="ECO:0007669"/>
    <property type="project" value="TreeGrafter"/>
</dbReference>
<organism evidence="2 3">
    <name type="scientific">Streptococcus vicugnae</name>
    <dbReference type="NCBI Taxonomy" id="2740579"/>
    <lineage>
        <taxon>Bacteria</taxon>
        <taxon>Bacillati</taxon>
        <taxon>Bacillota</taxon>
        <taxon>Bacilli</taxon>
        <taxon>Lactobacillales</taxon>
        <taxon>Streptococcaceae</taxon>
        <taxon>Streptococcus</taxon>
    </lineage>
</organism>
<evidence type="ECO:0000313" key="2">
    <source>
        <dbReference type="EMBL" id="TDE71098.1"/>
    </source>
</evidence>